<accession>A0AAE1D7H0</accession>
<gene>
    <name evidence="1" type="ORF">RRG08_054942</name>
</gene>
<name>A0AAE1D7H0_9GAST</name>
<proteinExistence type="predicted"/>
<organism evidence="1 2">
    <name type="scientific">Elysia crispata</name>
    <name type="common">lettuce slug</name>
    <dbReference type="NCBI Taxonomy" id="231223"/>
    <lineage>
        <taxon>Eukaryota</taxon>
        <taxon>Metazoa</taxon>
        <taxon>Spiralia</taxon>
        <taxon>Lophotrochozoa</taxon>
        <taxon>Mollusca</taxon>
        <taxon>Gastropoda</taxon>
        <taxon>Heterobranchia</taxon>
        <taxon>Euthyneura</taxon>
        <taxon>Panpulmonata</taxon>
        <taxon>Sacoglossa</taxon>
        <taxon>Placobranchoidea</taxon>
        <taxon>Plakobranchidae</taxon>
        <taxon>Elysia</taxon>
    </lineage>
</organism>
<protein>
    <submittedName>
        <fullName evidence="1">Uncharacterized protein</fullName>
    </submittedName>
</protein>
<dbReference type="Proteomes" id="UP001283361">
    <property type="component" value="Unassembled WGS sequence"/>
</dbReference>
<reference evidence="1" key="1">
    <citation type="journal article" date="2023" name="G3 (Bethesda)">
        <title>A reference genome for the long-term kleptoplast-retaining sea slug Elysia crispata morphotype clarki.</title>
        <authorList>
            <person name="Eastman K.E."/>
            <person name="Pendleton A.L."/>
            <person name="Shaikh M.A."/>
            <person name="Suttiyut T."/>
            <person name="Ogas R."/>
            <person name="Tomko P."/>
            <person name="Gavelis G."/>
            <person name="Widhalm J.R."/>
            <person name="Wisecaver J.H."/>
        </authorList>
    </citation>
    <scope>NUCLEOTIDE SEQUENCE</scope>
    <source>
        <strain evidence="1">ECLA1</strain>
    </source>
</reference>
<comment type="caution">
    <text evidence="1">The sequence shown here is derived from an EMBL/GenBank/DDBJ whole genome shotgun (WGS) entry which is preliminary data.</text>
</comment>
<evidence type="ECO:0000313" key="1">
    <source>
        <dbReference type="EMBL" id="KAK3759223.1"/>
    </source>
</evidence>
<evidence type="ECO:0000313" key="2">
    <source>
        <dbReference type="Proteomes" id="UP001283361"/>
    </source>
</evidence>
<dbReference type="EMBL" id="JAWDGP010005150">
    <property type="protein sequence ID" value="KAK3759223.1"/>
    <property type="molecule type" value="Genomic_DNA"/>
</dbReference>
<dbReference type="AlphaFoldDB" id="A0AAE1D7H0"/>
<sequence length="83" mass="9485">MLGPMPCKQLIGSPMFWFKRYGGGKVMCPDTSFFLRKITLEIDIPNSGRTLADDKHISSLIWEHPSLVGPFFNEIALKRCQRD</sequence>
<keyword evidence="2" id="KW-1185">Reference proteome</keyword>